<keyword evidence="4" id="KW-1185">Reference proteome</keyword>
<accession>A0A935C3E9</accession>
<dbReference type="PANTHER" id="PTHR22946:SF9">
    <property type="entry name" value="POLYKETIDE TRANSFERASE AF380"/>
    <property type="match status" value="1"/>
</dbReference>
<protein>
    <submittedName>
        <fullName evidence="3">Alpha/beta hydrolase</fullName>
    </submittedName>
</protein>
<evidence type="ECO:0000256" key="1">
    <source>
        <dbReference type="ARBA" id="ARBA00022801"/>
    </source>
</evidence>
<gene>
    <name evidence="3" type="ORF">JKK62_14025</name>
</gene>
<dbReference type="GO" id="GO:0052689">
    <property type="term" value="F:carboxylic ester hydrolase activity"/>
    <property type="evidence" value="ECO:0007669"/>
    <property type="project" value="UniProtKB-ARBA"/>
</dbReference>
<keyword evidence="1 3" id="KW-0378">Hydrolase</keyword>
<dbReference type="Proteomes" id="UP000633365">
    <property type="component" value="Unassembled WGS sequence"/>
</dbReference>
<dbReference type="RefSeq" id="WP_201428451.1">
    <property type="nucleotide sequence ID" value="NZ_JAEQMG010000149.1"/>
</dbReference>
<dbReference type="AlphaFoldDB" id="A0A935C3E9"/>
<dbReference type="Gene3D" id="3.40.50.1820">
    <property type="entry name" value="alpha/beta hydrolase"/>
    <property type="match status" value="1"/>
</dbReference>
<dbReference type="EMBL" id="JAEQMG010000149">
    <property type="protein sequence ID" value="MBK6089744.1"/>
    <property type="molecule type" value="Genomic_DNA"/>
</dbReference>
<sequence length="328" mass="35792">MKRNKYVKRVLSALLIFILSFSVLSMAVTVIFFHTAFPRSDTPSEFAFSYSQMESDGYSYQRISFPSGSNTLIGYCFAPDEPQALVVIAAGIGDGGSSHLSEMKEFVDCGYAVLCYDATGVGESEGSGKGGLSQPAADLRAALRFTADDERLSKLPILLYGHSAGGYAAATCLDDDRVKAAVIVSGFDHPVQLMRDSARSYVGILADVEYPFLLLENQLLFGNCQTASACINSVSTPVAVYEGADDERVPRSQRLSTTLDESERTNISVNLCEETLRSGHTGMWLSKDALSYRLSHKDDTPVDLDQSNLLDHEYIQSILRFYRSALGS</sequence>
<evidence type="ECO:0000313" key="3">
    <source>
        <dbReference type="EMBL" id="MBK6089744.1"/>
    </source>
</evidence>
<dbReference type="InterPro" id="IPR022742">
    <property type="entry name" value="Hydrolase_4"/>
</dbReference>
<dbReference type="Pfam" id="PF12146">
    <property type="entry name" value="Hydrolase_4"/>
    <property type="match status" value="1"/>
</dbReference>
<dbReference type="InterPro" id="IPR050261">
    <property type="entry name" value="FrsA_esterase"/>
</dbReference>
<dbReference type="InterPro" id="IPR029058">
    <property type="entry name" value="AB_hydrolase_fold"/>
</dbReference>
<reference evidence="3" key="1">
    <citation type="submission" date="2021-01" db="EMBL/GenBank/DDBJ databases">
        <title>Genome public.</title>
        <authorList>
            <person name="Liu C."/>
            <person name="Sun Q."/>
        </authorList>
    </citation>
    <scope>NUCLEOTIDE SEQUENCE</scope>
    <source>
        <strain evidence="3">M6</strain>
    </source>
</reference>
<organism evidence="3 4">
    <name type="scientific">Ruminococcus difficilis</name>
    <dbReference type="NCBI Taxonomy" id="2763069"/>
    <lineage>
        <taxon>Bacteria</taxon>
        <taxon>Bacillati</taxon>
        <taxon>Bacillota</taxon>
        <taxon>Clostridia</taxon>
        <taxon>Eubacteriales</taxon>
        <taxon>Oscillospiraceae</taxon>
        <taxon>Ruminococcus</taxon>
    </lineage>
</organism>
<feature type="domain" description="Serine aminopeptidase S33" evidence="2">
    <location>
        <begin position="81"/>
        <end position="185"/>
    </location>
</feature>
<evidence type="ECO:0000259" key="2">
    <source>
        <dbReference type="Pfam" id="PF12146"/>
    </source>
</evidence>
<comment type="caution">
    <text evidence="3">The sequence shown here is derived from an EMBL/GenBank/DDBJ whole genome shotgun (WGS) entry which is preliminary data.</text>
</comment>
<name>A0A935C3E9_9FIRM</name>
<evidence type="ECO:0000313" key="4">
    <source>
        <dbReference type="Proteomes" id="UP000633365"/>
    </source>
</evidence>
<dbReference type="SUPFAM" id="SSF53474">
    <property type="entry name" value="alpha/beta-Hydrolases"/>
    <property type="match status" value="1"/>
</dbReference>
<dbReference type="PANTHER" id="PTHR22946">
    <property type="entry name" value="DIENELACTONE HYDROLASE DOMAIN-CONTAINING PROTEIN-RELATED"/>
    <property type="match status" value="1"/>
</dbReference>
<proteinExistence type="predicted"/>